<sequence>MILSGNASCVCNLNDYLIFSGASLCCTFVVLAIFSFDAAMKVVLLCIGIKETVSLQYKRDVSGTFSYLTFFRDIFLWGMFWGTLLISVCCEIYLFIYFNPK</sequence>
<dbReference type="EMBL" id="BSYO01000027">
    <property type="protein sequence ID" value="GMH24084.1"/>
    <property type="molecule type" value="Genomic_DNA"/>
</dbReference>
<name>A0AAD3T7E4_NEPGR</name>
<keyword evidence="1" id="KW-0812">Transmembrane</keyword>
<reference evidence="2" key="1">
    <citation type="submission" date="2023-05" db="EMBL/GenBank/DDBJ databases">
        <title>Nepenthes gracilis genome sequencing.</title>
        <authorList>
            <person name="Fukushima K."/>
        </authorList>
    </citation>
    <scope>NUCLEOTIDE SEQUENCE</scope>
    <source>
        <strain evidence="2">SING2019-196</strain>
    </source>
</reference>
<keyword evidence="1" id="KW-1133">Transmembrane helix</keyword>
<evidence type="ECO:0000313" key="2">
    <source>
        <dbReference type="EMBL" id="GMH24084.1"/>
    </source>
</evidence>
<feature type="transmembrane region" description="Helical" evidence="1">
    <location>
        <begin position="16"/>
        <end position="36"/>
    </location>
</feature>
<organism evidence="2 3">
    <name type="scientific">Nepenthes gracilis</name>
    <name type="common">Slender pitcher plant</name>
    <dbReference type="NCBI Taxonomy" id="150966"/>
    <lineage>
        <taxon>Eukaryota</taxon>
        <taxon>Viridiplantae</taxon>
        <taxon>Streptophyta</taxon>
        <taxon>Embryophyta</taxon>
        <taxon>Tracheophyta</taxon>
        <taxon>Spermatophyta</taxon>
        <taxon>Magnoliopsida</taxon>
        <taxon>eudicotyledons</taxon>
        <taxon>Gunneridae</taxon>
        <taxon>Pentapetalae</taxon>
        <taxon>Caryophyllales</taxon>
        <taxon>Nepenthaceae</taxon>
        <taxon>Nepenthes</taxon>
    </lineage>
</organism>
<dbReference type="AlphaFoldDB" id="A0AAD3T7E4"/>
<proteinExistence type="predicted"/>
<feature type="transmembrane region" description="Helical" evidence="1">
    <location>
        <begin position="74"/>
        <end position="98"/>
    </location>
</feature>
<gene>
    <name evidence="2" type="ORF">Nepgr_025927</name>
</gene>
<comment type="caution">
    <text evidence="2">The sequence shown here is derived from an EMBL/GenBank/DDBJ whole genome shotgun (WGS) entry which is preliminary data.</text>
</comment>
<evidence type="ECO:0000256" key="1">
    <source>
        <dbReference type="SAM" id="Phobius"/>
    </source>
</evidence>
<dbReference type="Proteomes" id="UP001279734">
    <property type="component" value="Unassembled WGS sequence"/>
</dbReference>
<protein>
    <submittedName>
        <fullName evidence="2">Uncharacterized protein</fullName>
    </submittedName>
</protein>
<keyword evidence="1" id="KW-0472">Membrane</keyword>
<keyword evidence="3" id="KW-1185">Reference proteome</keyword>
<evidence type="ECO:0000313" key="3">
    <source>
        <dbReference type="Proteomes" id="UP001279734"/>
    </source>
</evidence>
<accession>A0AAD3T7E4</accession>